<proteinExistence type="predicted"/>
<dbReference type="InterPro" id="IPR032710">
    <property type="entry name" value="NTF2-like_dom_sf"/>
</dbReference>
<dbReference type="InterPro" id="IPR027843">
    <property type="entry name" value="DUF4440"/>
</dbReference>
<dbReference type="Gene3D" id="3.10.450.50">
    <property type="match status" value="1"/>
</dbReference>
<dbReference type="Pfam" id="PF14534">
    <property type="entry name" value="DUF4440"/>
    <property type="match status" value="1"/>
</dbReference>
<dbReference type="Proteomes" id="UP001500603">
    <property type="component" value="Unassembled WGS sequence"/>
</dbReference>
<organism evidence="2 3">
    <name type="scientific">Nocardia callitridis</name>
    <dbReference type="NCBI Taxonomy" id="648753"/>
    <lineage>
        <taxon>Bacteria</taxon>
        <taxon>Bacillati</taxon>
        <taxon>Actinomycetota</taxon>
        <taxon>Actinomycetes</taxon>
        <taxon>Mycobacteriales</taxon>
        <taxon>Nocardiaceae</taxon>
        <taxon>Nocardia</taxon>
    </lineage>
</organism>
<evidence type="ECO:0000313" key="3">
    <source>
        <dbReference type="Proteomes" id="UP001500603"/>
    </source>
</evidence>
<sequence length="133" mass="15224">MDDNDERRIRAMLATQTTLWRRHEMDEWGSFFAEGADFISHAGTWWKSREQNIDGHKDVPESVVPQKLNYSMTVASVREVAPQVVVAHTLWGWPDFLAPSADAAQHRRGIITSVLVKRQGQWLIEAAQNTRIV</sequence>
<feature type="domain" description="DUF4440" evidence="1">
    <location>
        <begin position="9"/>
        <end position="124"/>
    </location>
</feature>
<protein>
    <recommendedName>
        <fullName evidence="1">DUF4440 domain-containing protein</fullName>
    </recommendedName>
</protein>
<dbReference type="NCBIfam" id="TIGR02246">
    <property type="entry name" value="SgcJ/EcaC family oxidoreductase"/>
    <property type="match status" value="1"/>
</dbReference>
<name>A0ABP9KQ35_9NOCA</name>
<dbReference type="EMBL" id="BAABJM010000005">
    <property type="protein sequence ID" value="GAA5063567.1"/>
    <property type="molecule type" value="Genomic_DNA"/>
</dbReference>
<evidence type="ECO:0000259" key="1">
    <source>
        <dbReference type="Pfam" id="PF14534"/>
    </source>
</evidence>
<accession>A0ABP9KQ35</accession>
<keyword evidence="3" id="KW-1185">Reference proteome</keyword>
<dbReference type="RefSeq" id="WP_345498110.1">
    <property type="nucleotide sequence ID" value="NZ_BAABJM010000005.1"/>
</dbReference>
<gene>
    <name evidence="2" type="ORF">GCM10023318_48460</name>
</gene>
<comment type="caution">
    <text evidence="2">The sequence shown here is derived from an EMBL/GenBank/DDBJ whole genome shotgun (WGS) entry which is preliminary data.</text>
</comment>
<reference evidence="3" key="1">
    <citation type="journal article" date="2019" name="Int. J. Syst. Evol. Microbiol.">
        <title>The Global Catalogue of Microorganisms (GCM) 10K type strain sequencing project: providing services to taxonomists for standard genome sequencing and annotation.</title>
        <authorList>
            <consortium name="The Broad Institute Genomics Platform"/>
            <consortium name="The Broad Institute Genome Sequencing Center for Infectious Disease"/>
            <person name="Wu L."/>
            <person name="Ma J."/>
        </authorList>
    </citation>
    <scope>NUCLEOTIDE SEQUENCE [LARGE SCALE GENOMIC DNA]</scope>
    <source>
        <strain evidence="3">JCM 18298</strain>
    </source>
</reference>
<dbReference type="InterPro" id="IPR011944">
    <property type="entry name" value="Steroid_delta5-4_isomerase"/>
</dbReference>
<dbReference type="SUPFAM" id="SSF54427">
    <property type="entry name" value="NTF2-like"/>
    <property type="match status" value="1"/>
</dbReference>
<evidence type="ECO:0000313" key="2">
    <source>
        <dbReference type="EMBL" id="GAA5063567.1"/>
    </source>
</evidence>